<dbReference type="PROSITE" id="PS00139">
    <property type="entry name" value="THIOL_PROTEASE_CYS"/>
    <property type="match status" value="1"/>
</dbReference>
<dbReference type="InterPro" id="IPR000169">
    <property type="entry name" value="Pept_cys_AS"/>
</dbReference>
<feature type="non-terminal residue" evidence="3">
    <location>
        <position position="146"/>
    </location>
</feature>
<proteinExistence type="inferred from homology"/>
<evidence type="ECO:0000313" key="3">
    <source>
        <dbReference type="EMBL" id="GIQ92412.1"/>
    </source>
</evidence>
<dbReference type="GO" id="GO:0008234">
    <property type="term" value="F:cysteine-type peptidase activity"/>
    <property type="evidence" value="ECO:0007669"/>
    <property type="project" value="InterPro"/>
</dbReference>
<dbReference type="SMART" id="SM00645">
    <property type="entry name" value="Pept_C1"/>
    <property type="match status" value="1"/>
</dbReference>
<organism evidence="3 4">
    <name type="scientific">Kipferlia bialata</name>
    <dbReference type="NCBI Taxonomy" id="797122"/>
    <lineage>
        <taxon>Eukaryota</taxon>
        <taxon>Metamonada</taxon>
        <taxon>Carpediemonas-like organisms</taxon>
        <taxon>Kipferlia</taxon>
    </lineage>
</organism>
<dbReference type="Pfam" id="PF00112">
    <property type="entry name" value="Peptidase_C1"/>
    <property type="match status" value="1"/>
</dbReference>
<dbReference type="InterPro" id="IPR038765">
    <property type="entry name" value="Papain-like_cys_pep_sf"/>
</dbReference>
<dbReference type="InterPro" id="IPR000668">
    <property type="entry name" value="Peptidase_C1A_C"/>
</dbReference>
<evidence type="ECO:0000259" key="2">
    <source>
        <dbReference type="SMART" id="SM00645"/>
    </source>
</evidence>
<reference evidence="3 4" key="1">
    <citation type="journal article" date="2018" name="PLoS ONE">
        <title>The draft genome of Kipferlia bialata reveals reductive genome evolution in fornicate parasites.</title>
        <authorList>
            <person name="Tanifuji G."/>
            <person name="Takabayashi S."/>
            <person name="Kume K."/>
            <person name="Takagi M."/>
            <person name="Nakayama T."/>
            <person name="Kamikawa R."/>
            <person name="Inagaki Y."/>
            <person name="Hashimoto T."/>
        </authorList>
    </citation>
    <scope>NUCLEOTIDE SEQUENCE [LARGE SCALE GENOMIC DNA]</scope>
    <source>
        <strain evidence="3">NY0173</strain>
    </source>
</reference>
<accession>A0A9K3GR48</accession>
<dbReference type="Gene3D" id="3.90.70.10">
    <property type="entry name" value="Cysteine proteinases"/>
    <property type="match status" value="1"/>
</dbReference>
<sequence>LGMTADDNIPDYFDSNETWPGMIGDIRDQGQCGSCWAFSAAEALSDRFAIQTGEVVTLSPQFLVSCDYSNDGCGGGNLDLVWRYLKSHGTVADDCMTYVSGTSATCPDNCFEPDCPNTCEDGSALEMYKAANVRDISRMQDMIKTE</sequence>
<dbReference type="Proteomes" id="UP000265618">
    <property type="component" value="Unassembled WGS sequence"/>
</dbReference>
<feature type="domain" description="Peptidase C1A papain C-terminal" evidence="2">
    <location>
        <begin position="9"/>
        <end position="143"/>
    </location>
</feature>
<dbReference type="PANTHER" id="PTHR12411">
    <property type="entry name" value="CYSTEINE PROTEASE FAMILY C1-RELATED"/>
    <property type="match status" value="1"/>
</dbReference>
<keyword evidence="4" id="KW-1185">Reference proteome</keyword>
<dbReference type="AlphaFoldDB" id="A0A9K3GR48"/>
<name>A0A9K3GR48_9EUKA</name>
<evidence type="ECO:0000256" key="1">
    <source>
        <dbReference type="ARBA" id="ARBA00008455"/>
    </source>
</evidence>
<comment type="caution">
    <text evidence="3">The sequence shown here is derived from an EMBL/GenBank/DDBJ whole genome shotgun (WGS) entry which is preliminary data.</text>
</comment>
<protein>
    <submittedName>
        <fullName evidence="3">Peptidase C1A</fullName>
    </submittedName>
</protein>
<dbReference type="OrthoDB" id="640249at2759"/>
<comment type="similarity">
    <text evidence="1">Belongs to the peptidase C1 family.</text>
</comment>
<evidence type="ECO:0000313" key="4">
    <source>
        <dbReference type="Proteomes" id="UP000265618"/>
    </source>
</evidence>
<dbReference type="GO" id="GO:0006508">
    <property type="term" value="P:proteolysis"/>
    <property type="evidence" value="ECO:0007669"/>
    <property type="project" value="InterPro"/>
</dbReference>
<gene>
    <name evidence="3" type="ORF">KIPB_016172</name>
</gene>
<dbReference type="EMBL" id="BDIP01009651">
    <property type="protein sequence ID" value="GIQ92412.1"/>
    <property type="molecule type" value="Genomic_DNA"/>
</dbReference>
<feature type="non-terminal residue" evidence="3">
    <location>
        <position position="1"/>
    </location>
</feature>
<dbReference type="SUPFAM" id="SSF54001">
    <property type="entry name" value="Cysteine proteinases"/>
    <property type="match status" value="1"/>
</dbReference>
<dbReference type="InterPro" id="IPR013128">
    <property type="entry name" value="Peptidase_C1A"/>
</dbReference>